<evidence type="ECO:0000256" key="4">
    <source>
        <dbReference type="SAM" id="Phobius"/>
    </source>
</evidence>
<evidence type="ECO:0000259" key="5">
    <source>
        <dbReference type="PROSITE" id="PS50887"/>
    </source>
</evidence>
<feature type="transmembrane region" description="Helical" evidence="4">
    <location>
        <begin position="116"/>
        <end position="134"/>
    </location>
</feature>
<dbReference type="Proteomes" id="UP000601768">
    <property type="component" value="Unassembled WGS sequence"/>
</dbReference>
<dbReference type="CDD" id="cd01949">
    <property type="entry name" value="GGDEF"/>
    <property type="match status" value="1"/>
</dbReference>
<dbReference type="Pfam" id="PF00990">
    <property type="entry name" value="GGDEF"/>
    <property type="match status" value="1"/>
</dbReference>
<keyword evidence="4" id="KW-0472">Membrane</keyword>
<evidence type="ECO:0000313" key="6">
    <source>
        <dbReference type="EMBL" id="MBC3767831.1"/>
    </source>
</evidence>
<feature type="transmembrane region" description="Helical" evidence="4">
    <location>
        <begin position="140"/>
        <end position="162"/>
    </location>
</feature>
<dbReference type="InterPro" id="IPR043128">
    <property type="entry name" value="Rev_trsase/Diguanyl_cyclase"/>
</dbReference>
<dbReference type="PROSITE" id="PS50887">
    <property type="entry name" value="GGDEF"/>
    <property type="match status" value="1"/>
</dbReference>
<dbReference type="InterPro" id="IPR029787">
    <property type="entry name" value="Nucleotide_cyclase"/>
</dbReference>
<evidence type="ECO:0000256" key="1">
    <source>
        <dbReference type="ARBA" id="ARBA00001946"/>
    </source>
</evidence>
<dbReference type="AlphaFoldDB" id="A0A8J6J1A3"/>
<dbReference type="PANTHER" id="PTHR45138:SF9">
    <property type="entry name" value="DIGUANYLATE CYCLASE DGCM-RELATED"/>
    <property type="match status" value="1"/>
</dbReference>
<evidence type="ECO:0000256" key="2">
    <source>
        <dbReference type="ARBA" id="ARBA00012528"/>
    </source>
</evidence>
<comment type="caution">
    <text evidence="6">The sequence shown here is derived from an EMBL/GenBank/DDBJ whole genome shotgun (WGS) entry which is preliminary data.</text>
</comment>
<dbReference type="Pfam" id="PF20966">
    <property type="entry name" value="MASE6"/>
    <property type="match status" value="1"/>
</dbReference>
<dbReference type="NCBIfam" id="TIGR00254">
    <property type="entry name" value="GGDEF"/>
    <property type="match status" value="1"/>
</dbReference>
<protein>
    <recommendedName>
        <fullName evidence="2">diguanylate cyclase</fullName>
        <ecNumber evidence="2">2.7.7.65</ecNumber>
    </recommendedName>
</protein>
<name>A0A8J6J1A3_9ALTE</name>
<proteinExistence type="predicted"/>
<dbReference type="Gene3D" id="3.30.70.270">
    <property type="match status" value="1"/>
</dbReference>
<dbReference type="FunFam" id="3.30.70.270:FF:000001">
    <property type="entry name" value="Diguanylate cyclase domain protein"/>
    <property type="match status" value="1"/>
</dbReference>
<gene>
    <name evidence="6" type="ORF">H8B19_18280</name>
</gene>
<keyword evidence="4" id="KW-0812">Transmembrane</keyword>
<accession>A0A8J6J1A3</accession>
<dbReference type="EC" id="2.7.7.65" evidence="2"/>
<dbReference type="SUPFAM" id="SSF55073">
    <property type="entry name" value="Nucleotide cyclase"/>
    <property type="match status" value="1"/>
</dbReference>
<dbReference type="SMART" id="SM00267">
    <property type="entry name" value="GGDEF"/>
    <property type="match status" value="1"/>
</dbReference>
<dbReference type="InterPro" id="IPR050469">
    <property type="entry name" value="Diguanylate_Cyclase"/>
</dbReference>
<dbReference type="RefSeq" id="WP_186508505.1">
    <property type="nucleotide sequence ID" value="NZ_JACNEP010000026.1"/>
</dbReference>
<reference evidence="6" key="2">
    <citation type="submission" date="2020-08" db="EMBL/GenBank/DDBJ databases">
        <authorList>
            <person name="Lai Q."/>
        </authorList>
    </citation>
    <scope>NUCLEOTIDE SEQUENCE</scope>
    <source>
        <strain evidence="6">S27-2</strain>
    </source>
</reference>
<dbReference type="GO" id="GO:0052621">
    <property type="term" value="F:diguanylate cyclase activity"/>
    <property type="evidence" value="ECO:0007669"/>
    <property type="project" value="UniProtKB-EC"/>
</dbReference>
<keyword evidence="4" id="KW-1133">Transmembrane helix</keyword>
<comment type="cofactor">
    <cofactor evidence="1">
        <name>Mg(2+)</name>
        <dbReference type="ChEBI" id="CHEBI:18420"/>
    </cofactor>
</comment>
<keyword evidence="7" id="KW-1185">Reference proteome</keyword>
<evidence type="ECO:0000256" key="3">
    <source>
        <dbReference type="ARBA" id="ARBA00034247"/>
    </source>
</evidence>
<feature type="transmembrane region" description="Helical" evidence="4">
    <location>
        <begin position="69"/>
        <end position="86"/>
    </location>
</feature>
<sequence>MTGQLVQNVQHRRDVMRLLLSITFFGGMFFGVLNLYRGLLPLAVLELVYGAFSLYLLRIVKHTPDLKKWTLIYLLPFFSIMMYALYVPNSSSSIFAWVLTIPVISYLLLGRRWGFWLAAVYITIGVVVYHIKFLSDDGTLNLALSVNVLLSACLMMTFAHVYEKNREQNEQRLLELAGTDRLTGLANRMKLSEDFNRCRSFARRHQTPLTLILLDLDYFKNINDQYGHHVGDLALCHVADFFQQRIRKSDLLARFGGEEFAILMTAAELADCVMHIDQLRQELQQTPLVTDSQQITITFSAGMASLGKDGDDLQQLLHSADTRLYQAKNNGRNCVVYKD</sequence>
<dbReference type="PANTHER" id="PTHR45138">
    <property type="entry name" value="REGULATORY COMPONENTS OF SENSORY TRANSDUCTION SYSTEM"/>
    <property type="match status" value="1"/>
</dbReference>
<dbReference type="InterPro" id="IPR048435">
    <property type="entry name" value="MASE6"/>
</dbReference>
<comment type="catalytic activity">
    <reaction evidence="3">
        <text>2 GTP = 3',3'-c-di-GMP + 2 diphosphate</text>
        <dbReference type="Rhea" id="RHEA:24898"/>
        <dbReference type="ChEBI" id="CHEBI:33019"/>
        <dbReference type="ChEBI" id="CHEBI:37565"/>
        <dbReference type="ChEBI" id="CHEBI:58805"/>
        <dbReference type="EC" id="2.7.7.65"/>
    </reaction>
</comment>
<dbReference type="InterPro" id="IPR000160">
    <property type="entry name" value="GGDEF_dom"/>
</dbReference>
<feature type="transmembrane region" description="Helical" evidence="4">
    <location>
        <begin position="92"/>
        <end position="109"/>
    </location>
</feature>
<feature type="transmembrane region" description="Helical" evidence="4">
    <location>
        <begin position="15"/>
        <end position="33"/>
    </location>
</feature>
<dbReference type="EMBL" id="JACNEP010000026">
    <property type="protein sequence ID" value="MBC3767831.1"/>
    <property type="molecule type" value="Genomic_DNA"/>
</dbReference>
<evidence type="ECO:0000313" key="7">
    <source>
        <dbReference type="Proteomes" id="UP000601768"/>
    </source>
</evidence>
<feature type="transmembrane region" description="Helical" evidence="4">
    <location>
        <begin position="39"/>
        <end position="57"/>
    </location>
</feature>
<organism evidence="6 7">
    <name type="scientific">Neptunicella marina</name>
    <dbReference type="NCBI Taxonomy" id="2125989"/>
    <lineage>
        <taxon>Bacteria</taxon>
        <taxon>Pseudomonadati</taxon>
        <taxon>Pseudomonadota</taxon>
        <taxon>Gammaproteobacteria</taxon>
        <taxon>Alteromonadales</taxon>
        <taxon>Alteromonadaceae</taxon>
        <taxon>Neptunicella</taxon>
    </lineage>
</organism>
<feature type="domain" description="GGDEF" evidence="5">
    <location>
        <begin position="207"/>
        <end position="339"/>
    </location>
</feature>
<reference evidence="6" key="1">
    <citation type="journal article" date="2018" name="Int. J. Syst. Evol. Microbiol.">
        <title>Neptunicella marina gen. nov., sp. nov., isolated from surface seawater.</title>
        <authorList>
            <person name="Liu X."/>
            <person name="Lai Q."/>
            <person name="Du Y."/>
            <person name="Zhang X."/>
            <person name="Liu Z."/>
            <person name="Sun F."/>
            <person name="Shao Z."/>
        </authorList>
    </citation>
    <scope>NUCLEOTIDE SEQUENCE</scope>
    <source>
        <strain evidence="6">S27-2</strain>
    </source>
</reference>